<protein>
    <submittedName>
        <fullName evidence="2">DUF177 domain-containing protein</fullName>
    </submittedName>
</protein>
<reference evidence="2 3" key="1">
    <citation type="submission" date="2021-03" db="EMBL/GenBank/DDBJ databases">
        <authorList>
            <person name="So Y."/>
        </authorList>
    </citation>
    <scope>NUCLEOTIDE SEQUENCE [LARGE SCALE GENOMIC DNA]</scope>
    <source>
        <strain evidence="2 3">PWR1</strain>
    </source>
</reference>
<dbReference type="RefSeq" id="WP_209350581.1">
    <property type="nucleotide sequence ID" value="NZ_JAGIYZ010000003.1"/>
</dbReference>
<proteinExistence type="predicted"/>
<sequence>MQPEFHRPLALARIPPEGREERIEARGPECAALAARFGIPAIERLSAELRLRPEPGGTVLVEGRLSAEVVQTCVVTLEPVRQAVGEAITLRILPPGAEPSDDPEGPDEIEAEDGTVDLGEAVAEQLSLALDPYPRAPGAELPTAGEGEAAPSGPFAALAALRGKAKGA</sequence>
<evidence type="ECO:0000313" key="3">
    <source>
        <dbReference type="Proteomes" id="UP000680815"/>
    </source>
</evidence>
<feature type="region of interest" description="Disordered" evidence="1">
    <location>
        <begin position="132"/>
        <end position="151"/>
    </location>
</feature>
<accession>A0ABS4ARI0</accession>
<comment type="caution">
    <text evidence="2">The sequence shown here is derived from an EMBL/GenBank/DDBJ whole genome shotgun (WGS) entry which is preliminary data.</text>
</comment>
<evidence type="ECO:0000256" key="1">
    <source>
        <dbReference type="SAM" id="MobiDB-lite"/>
    </source>
</evidence>
<dbReference type="EMBL" id="JAGIYZ010000003">
    <property type="protein sequence ID" value="MBP0463182.1"/>
    <property type="molecule type" value="Genomic_DNA"/>
</dbReference>
<organism evidence="2 3">
    <name type="scientific">Roseomonas nitratireducens</name>
    <dbReference type="NCBI Taxonomy" id="2820810"/>
    <lineage>
        <taxon>Bacteria</taxon>
        <taxon>Pseudomonadati</taxon>
        <taxon>Pseudomonadota</taxon>
        <taxon>Alphaproteobacteria</taxon>
        <taxon>Acetobacterales</taxon>
        <taxon>Roseomonadaceae</taxon>
        <taxon>Roseomonas</taxon>
    </lineage>
</organism>
<keyword evidence="3" id="KW-1185">Reference proteome</keyword>
<feature type="compositionally biased region" description="Acidic residues" evidence="1">
    <location>
        <begin position="99"/>
        <end position="115"/>
    </location>
</feature>
<name>A0ABS4ARI0_9PROT</name>
<dbReference type="InterPro" id="IPR003772">
    <property type="entry name" value="YceD"/>
</dbReference>
<feature type="region of interest" description="Disordered" evidence="1">
    <location>
        <begin position="92"/>
        <end position="118"/>
    </location>
</feature>
<dbReference type="Proteomes" id="UP000680815">
    <property type="component" value="Unassembled WGS sequence"/>
</dbReference>
<gene>
    <name evidence="2" type="ORF">J5Y09_04605</name>
</gene>
<dbReference type="Pfam" id="PF02620">
    <property type="entry name" value="YceD"/>
    <property type="match status" value="1"/>
</dbReference>
<evidence type="ECO:0000313" key="2">
    <source>
        <dbReference type="EMBL" id="MBP0463182.1"/>
    </source>
</evidence>